<evidence type="ECO:0000313" key="1">
    <source>
        <dbReference type="EMBL" id="MBT0772223.1"/>
    </source>
</evidence>
<proteinExistence type="predicted"/>
<name>A0ABS5TN06_9ACTN</name>
<sequence length="98" mass="10801">MAGSVFLSAELSWDVSSWDFYWAVETLAGLVRGQDLANHLREISEYHLGILDVSQLSEDQRRDLARSAAGLPGLAREVMTDTARIARIEELAALFPPG</sequence>
<organism evidence="1 2">
    <name type="scientific">Kineosporia corallincola</name>
    <dbReference type="NCBI Taxonomy" id="2835133"/>
    <lineage>
        <taxon>Bacteria</taxon>
        <taxon>Bacillati</taxon>
        <taxon>Actinomycetota</taxon>
        <taxon>Actinomycetes</taxon>
        <taxon>Kineosporiales</taxon>
        <taxon>Kineosporiaceae</taxon>
        <taxon>Kineosporia</taxon>
    </lineage>
</organism>
<dbReference type="EMBL" id="JAHBAY010000011">
    <property type="protein sequence ID" value="MBT0772223.1"/>
    <property type="molecule type" value="Genomic_DNA"/>
</dbReference>
<dbReference type="Proteomes" id="UP001197247">
    <property type="component" value="Unassembled WGS sequence"/>
</dbReference>
<keyword evidence="2" id="KW-1185">Reference proteome</keyword>
<reference evidence="1 2" key="1">
    <citation type="submission" date="2021-05" db="EMBL/GenBank/DDBJ databases">
        <title>Kineosporia and Streptomyces sp. nov. two new marine actinobacteria isolated from Coral.</title>
        <authorList>
            <person name="Buangrab K."/>
            <person name="Sutthacheep M."/>
            <person name="Yeemin T."/>
            <person name="Harunari E."/>
            <person name="Igarashi Y."/>
            <person name="Kanchanasin P."/>
            <person name="Tanasupawat S."/>
            <person name="Phongsopitanun W."/>
        </authorList>
    </citation>
    <scope>NUCLEOTIDE SEQUENCE [LARGE SCALE GENOMIC DNA]</scope>
    <source>
        <strain evidence="1 2">J2-2</strain>
    </source>
</reference>
<dbReference type="RefSeq" id="WP_214158611.1">
    <property type="nucleotide sequence ID" value="NZ_JAHBAY010000011.1"/>
</dbReference>
<evidence type="ECO:0000313" key="2">
    <source>
        <dbReference type="Proteomes" id="UP001197247"/>
    </source>
</evidence>
<comment type="caution">
    <text evidence="1">The sequence shown here is derived from an EMBL/GenBank/DDBJ whole genome shotgun (WGS) entry which is preliminary data.</text>
</comment>
<accession>A0ABS5TN06</accession>
<gene>
    <name evidence="1" type="ORF">KIH74_24980</name>
</gene>
<protein>
    <submittedName>
        <fullName evidence="1">Uncharacterized protein</fullName>
    </submittedName>
</protein>